<name>A0A0M3IIM9_ASCLU</name>
<accession>A0A0M3IIM9</accession>
<feature type="compositionally biased region" description="Polar residues" evidence="1">
    <location>
        <begin position="169"/>
        <end position="185"/>
    </location>
</feature>
<feature type="region of interest" description="Disordered" evidence="1">
    <location>
        <begin position="253"/>
        <end position="280"/>
    </location>
</feature>
<feature type="compositionally biased region" description="Low complexity" evidence="1">
    <location>
        <begin position="83"/>
        <end position="105"/>
    </location>
</feature>
<reference evidence="3" key="1">
    <citation type="submission" date="2017-02" db="UniProtKB">
        <authorList>
            <consortium name="WormBaseParasite"/>
        </authorList>
    </citation>
    <scope>IDENTIFICATION</scope>
</reference>
<feature type="region of interest" description="Disordered" evidence="1">
    <location>
        <begin position="316"/>
        <end position="364"/>
    </location>
</feature>
<proteinExistence type="predicted"/>
<feature type="compositionally biased region" description="Polar residues" evidence="1">
    <location>
        <begin position="347"/>
        <end position="356"/>
    </location>
</feature>
<organism evidence="2 3">
    <name type="scientific">Ascaris lumbricoides</name>
    <name type="common">Giant roundworm</name>
    <dbReference type="NCBI Taxonomy" id="6252"/>
    <lineage>
        <taxon>Eukaryota</taxon>
        <taxon>Metazoa</taxon>
        <taxon>Ecdysozoa</taxon>
        <taxon>Nematoda</taxon>
        <taxon>Chromadorea</taxon>
        <taxon>Rhabditida</taxon>
        <taxon>Spirurina</taxon>
        <taxon>Ascaridomorpha</taxon>
        <taxon>Ascaridoidea</taxon>
        <taxon>Ascarididae</taxon>
        <taxon>Ascaris</taxon>
    </lineage>
</organism>
<dbReference type="AlphaFoldDB" id="A0A0M3IIM9"/>
<keyword evidence="2" id="KW-1185">Reference proteome</keyword>
<evidence type="ECO:0000256" key="1">
    <source>
        <dbReference type="SAM" id="MobiDB-lite"/>
    </source>
</evidence>
<dbReference type="WBParaSite" id="ALUE_0001841801-mRNA-1">
    <property type="protein sequence ID" value="ALUE_0001841801-mRNA-1"/>
    <property type="gene ID" value="ALUE_0001841801"/>
</dbReference>
<protein>
    <submittedName>
        <fullName evidence="3">Uncharacterized protein</fullName>
    </submittedName>
</protein>
<feature type="region of interest" description="Disordered" evidence="1">
    <location>
        <begin position="169"/>
        <end position="191"/>
    </location>
</feature>
<evidence type="ECO:0000313" key="2">
    <source>
        <dbReference type="Proteomes" id="UP000036681"/>
    </source>
</evidence>
<feature type="compositionally biased region" description="Low complexity" evidence="1">
    <location>
        <begin position="123"/>
        <end position="133"/>
    </location>
</feature>
<feature type="region of interest" description="Disordered" evidence="1">
    <location>
        <begin position="67"/>
        <end position="133"/>
    </location>
</feature>
<dbReference type="Proteomes" id="UP000036681">
    <property type="component" value="Unplaced"/>
</dbReference>
<feature type="compositionally biased region" description="Basic and acidic residues" evidence="1">
    <location>
        <begin position="329"/>
        <end position="345"/>
    </location>
</feature>
<sequence>MLKIVEARCLLRARICLLNAQVQLKHNNETSAVMLVDSEIFGEQYWCFGLRLENLVPEEVIDYAEETRVKEVQPPLPTEEQKTSTQQQRQQQQQQEQLMQSIQQSSKFDHSASNRDVKSQTASSTSSVKQPSKSLIDTPLLSVKKVSDGGRDKSAKMLQVIRSNAKTANAGATHSLSNVSAASNTPEKEKPHMRVFRTEIEDEVRSSQKTNTAPVKKKLRELCGSNRQHTTEDLQGRSSFKTVRGEVGLTEHIAPGSAANAAKCEKNPPTKHQLHGQDIRSHKDYSIWKVRHKQTAPVQLTGNLGEEKPYKYQEGHVEEHKSFAPNSSSERRTKQGRNFFKDPKGKSQLTPESTRWNFYDKGGS</sequence>
<feature type="compositionally biased region" description="Basic and acidic residues" evidence="1">
    <location>
        <begin position="107"/>
        <end position="118"/>
    </location>
</feature>
<evidence type="ECO:0000313" key="3">
    <source>
        <dbReference type="WBParaSite" id="ALUE_0001841801-mRNA-1"/>
    </source>
</evidence>